<feature type="active site" evidence="2">
    <location>
        <position position="447"/>
    </location>
</feature>
<evidence type="ECO:0000256" key="1">
    <source>
        <dbReference type="ARBA" id="ARBA00007447"/>
    </source>
</evidence>
<dbReference type="InterPro" id="IPR021109">
    <property type="entry name" value="Peptidase_aspartic_dom_sf"/>
</dbReference>
<protein>
    <submittedName>
        <fullName evidence="4">Peptidase A1 domain-containing protein</fullName>
    </submittedName>
</protein>
<keyword evidence="5" id="KW-1185">Reference proteome</keyword>
<organism evidence="4 5">
    <name type="scientific">Heracleum sosnowskyi</name>
    <dbReference type="NCBI Taxonomy" id="360622"/>
    <lineage>
        <taxon>Eukaryota</taxon>
        <taxon>Viridiplantae</taxon>
        <taxon>Streptophyta</taxon>
        <taxon>Embryophyta</taxon>
        <taxon>Tracheophyta</taxon>
        <taxon>Spermatophyta</taxon>
        <taxon>Magnoliopsida</taxon>
        <taxon>eudicotyledons</taxon>
        <taxon>Gunneridae</taxon>
        <taxon>Pentapetalae</taxon>
        <taxon>asterids</taxon>
        <taxon>campanulids</taxon>
        <taxon>Apiales</taxon>
        <taxon>Apiaceae</taxon>
        <taxon>Apioideae</taxon>
        <taxon>apioid superclade</taxon>
        <taxon>Tordylieae</taxon>
        <taxon>Tordyliinae</taxon>
        <taxon>Heracleum</taxon>
    </lineage>
</organism>
<reference evidence="4" key="2">
    <citation type="submission" date="2023-05" db="EMBL/GenBank/DDBJ databases">
        <authorList>
            <person name="Schelkunov M.I."/>
        </authorList>
    </citation>
    <scope>NUCLEOTIDE SEQUENCE</scope>
    <source>
        <strain evidence="4">Hsosn_3</strain>
        <tissue evidence="4">Leaf</tissue>
    </source>
</reference>
<evidence type="ECO:0000256" key="2">
    <source>
        <dbReference type="PIRSR" id="PIRSR601461-1"/>
    </source>
</evidence>
<dbReference type="CDD" id="cd05472">
    <property type="entry name" value="cnd41_like"/>
    <property type="match status" value="1"/>
</dbReference>
<accession>A0AAD8HCB9</accession>
<dbReference type="GO" id="GO:0006508">
    <property type="term" value="P:proteolysis"/>
    <property type="evidence" value="ECO:0007669"/>
    <property type="project" value="InterPro"/>
</dbReference>
<proteinExistence type="inferred from homology"/>
<dbReference type="InterPro" id="IPR033873">
    <property type="entry name" value="CND41-like"/>
</dbReference>
<dbReference type="PANTHER" id="PTHR13683">
    <property type="entry name" value="ASPARTYL PROTEASES"/>
    <property type="match status" value="1"/>
</dbReference>
<dbReference type="InterPro" id="IPR033121">
    <property type="entry name" value="PEPTIDASE_A1"/>
</dbReference>
<dbReference type="PROSITE" id="PS51767">
    <property type="entry name" value="PEPTIDASE_A1"/>
    <property type="match status" value="1"/>
</dbReference>
<name>A0AAD8HCB9_9APIA</name>
<dbReference type="SUPFAM" id="SSF50630">
    <property type="entry name" value="Acid proteases"/>
    <property type="match status" value="1"/>
</dbReference>
<sequence>MDANLLDERNCLSEEEKTNIGSLEETIDNTLKNEEPKEFQEAAQQVNSCVDLNDYSKASLFPIIGRYHHCVIPESDDHCLEILQFQRNAGSEIEELYCVLTDLEGNFHLISSTSITGADSAGDKEILRFNKLQWKHQMISNNHPTLLSLKTRTDKGAIILEMQHTDYLLKPVRDWSQRLQKHLIYDDIRVRSFQSRIRDTITGQSQVVSEAQIPITSGVKLQTLNYVVTVNLGGENMTLIADTGSDLTWVQCQPCKSCYNQREPLFNPSMSQSFQSVPCGSSSCNSLQFATGNYGICGTNPPTCQYVVNYGDGSYTHGELARDSLLLGDTPVKDFVFGCGRNNRGLFGGVSGLMGLGRSDLSLISQTNDTFGGQFSYCLPVTHAQASGSLTLGGDTSVYRNSTPITYTKMVQNPQLSTFYLLNLTGASIGGVALQSPAFGQGNILIDSGTVITRLPPSIYSAVKAEFLKQFTGYPQAPRFSILDTCFNLSGYDEVNIPTMSMHFEGDAELTVDVQGIFYFVKTDASQVCLALASLMYEDEIGIIGNYQQRNNRVIYNTAESTLGFAKETCSFS</sequence>
<dbReference type="PANTHER" id="PTHR13683:SF827">
    <property type="entry name" value="PEPTIDASE A1 DOMAIN-CONTAINING PROTEIN"/>
    <property type="match status" value="1"/>
</dbReference>
<dbReference type="EMBL" id="JAUIZM010000009">
    <property type="protein sequence ID" value="KAK1363953.1"/>
    <property type="molecule type" value="Genomic_DNA"/>
</dbReference>
<dbReference type="FunFam" id="2.40.70.10:FF:000021">
    <property type="entry name" value="Aspartyl protease AED1"/>
    <property type="match status" value="1"/>
</dbReference>
<dbReference type="Gene3D" id="2.40.70.10">
    <property type="entry name" value="Acid Proteases"/>
    <property type="match status" value="2"/>
</dbReference>
<reference evidence="4" key="1">
    <citation type="submission" date="2023-02" db="EMBL/GenBank/DDBJ databases">
        <title>Genome of toxic invasive species Heracleum sosnowskyi carries increased number of genes despite the absence of recent whole-genome duplications.</title>
        <authorList>
            <person name="Schelkunov M."/>
            <person name="Shtratnikova V."/>
            <person name="Makarenko M."/>
            <person name="Klepikova A."/>
            <person name="Omelchenko D."/>
            <person name="Novikova G."/>
            <person name="Obukhova E."/>
            <person name="Bogdanov V."/>
            <person name="Penin A."/>
            <person name="Logacheva M."/>
        </authorList>
    </citation>
    <scope>NUCLEOTIDE SEQUENCE</scope>
    <source>
        <strain evidence="4">Hsosn_3</strain>
        <tissue evidence="4">Leaf</tissue>
    </source>
</reference>
<dbReference type="FunFam" id="2.40.70.10:FF:000049">
    <property type="entry name" value="Aspartyl protease AED1"/>
    <property type="match status" value="1"/>
</dbReference>
<feature type="domain" description="Peptidase A1" evidence="3">
    <location>
        <begin position="226"/>
        <end position="566"/>
    </location>
</feature>
<dbReference type="Proteomes" id="UP001237642">
    <property type="component" value="Unassembled WGS sequence"/>
</dbReference>
<dbReference type="InterPro" id="IPR032799">
    <property type="entry name" value="TAXi_C"/>
</dbReference>
<gene>
    <name evidence="4" type="ORF">POM88_039514</name>
</gene>
<dbReference type="InterPro" id="IPR032861">
    <property type="entry name" value="TAXi_N"/>
</dbReference>
<dbReference type="Pfam" id="PF14543">
    <property type="entry name" value="TAXi_N"/>
    <property type="match status" value="1"/>
</dbReference>
<evidence type="ECO:0000313" key="5">
    <source>
        <dbReference type="Proteomes" id="UP001237642"/>
    </source>
</evidence>
<dbReference type="PROSITE" id="PS00141">
    <property type="entry name" value="ASP_PROTEASE"/>
    <property type="match status" value="1"/>
</dbReference>
<evidence type="ECO:0000259" key="3">
    <source>
        <dbReference type="PROSITE" id="PS51767"/>
    </source>
</evidence>
<comment type="similarity">
    <text evidence="1">Belongs to the peptidase A1 family.</text>
</comment>
<feature type="active site" evidence="2">
    <location>
        <position position="242"/>
    </location>
</feature>
<dbReference type="AlphaFoldDB" id="A0AAD8HCB9"/>
<comment type="caution">
    <text evidence="4">The sequence shown here is derived from an EMBL/GenBank/DDBJ whole genome shotgun (WGS) entry which is preliminary data.</text>
</comment>
<dbReference type="Pfam" id="PF14541">
    <property type="entry name" value="TAXi_C"/>
    <property type="match status" value="1"/>
</dbReference>
<dbReference type="GO" id="GO:0004190">
    <property type="term" value="F:aspartic-type endopeptidase activity"/>
    <property type="evidence" value="ECO:0007669"/>
    <property type="project" value="InterPro"/>
</dbReference>
<dbReference type="InterPro" id="IPR001461">
    <property type="entry name" value="Aspartic_peptidase_A1"/>
</dbReference>
<evidence type="ECO:0000313" key="4">
    <source>
        <dbReference type="EMBL" id="KAK1363953.1"/>
    </source>
</evidence>
<dbReference type="InterPro" id="IPR001969">
    <property type="entry name" value="Aspartic_peptidase_AS"/>
</dbReference>